<dbReference type="EMBL" id="GL376635">
    <property type="status" value="NOT_ANNOTATED_CDS"/>
    <property type="molecule type" value="Genomic_DNA"/>
</dbReference>
<keyword evidence="3" id="KW-1185">Reference proteome</keyword>
<evidence type="ECO:0000256" key="1">
    <source>
        <dbReference type="SAM" id="MobiDB-lite"/>
    </source>
</evidence>
<reference evidence="2" key="3">
    <citation type="submission" date="2015-02" db="UniProtKB">
        <authorList>
            <consortium name="EnsemblProtists"/>
        </authorList>
    </citation>
    <scope>IDENTIFICATION</scope>
    <source>
        <strain evidence="2">DAOM BR144</strain>
    </source>
</reference>
<dbReference type="HOGENOM" id="CLU_2126062_0_0_1"/>
<evidence type="ECO:0000313" key="2">
    <source>
        <dbReference type="EnsemblProtists" id="PYU1_T006804"/>
    </source>
</evidence>
<sequence>MGWRKEIVDWHKIQLALQLNDRPHSREKTLEGFLQSRKREANQLKRDAFIDRGIGPALDAYGADEMKMLSYYFLSTGKRPTKSFGRPVRSFFNGKWQNNPASSVPRPVLNDPER</sequence>
<dbReference type="EnsemblProtists" id="PYU1_T006804">
    <property type="protein sequence ID" value="PYU1_T006804"/>
    <property type="gene ID" value="PYU1_G006790"/>
</dbReference>
<organism evidence="2 3">
    <name type="scientific">Globisporangium ultimum (strain ATCC 200006 / CBS 805.95 / DAOM BR144)</name>
    <name type="common">Pythium ultimum</name>
    <dbReference type="NCBI Taxonomy" id="431595"/>
    <lineage>
        <taxon>Eukaryota</taxon>
        <taxon>Sar</taxon>
        <taxon>Stramenopiles</taxon>
        <taxon>Oomycota</taxon>
        <taxon>Peronosporomycetes</taxon>
        <taxon>Pythiales</taxon>
        <taxon>Pythiaceae</taxon>
        <taxon>Globisporangium</taxon>
    </lineage>
</organism>
<accession>K3WPB2</accession>
<reference evidence="3" key="2">
    <citation type="submission" date="2010-04" db="EMBL/GenBank/DDBJ databases">
        <authorList>
            <person name="Buell R."/>
            <person name="Hamilton J."/>
            <person name="Hostetler J."/>
        </authorList>
    </citation>
    <scope>NUCLEOTIDE SEQUENCE [LARGE SCALE GENOMIC DNA]</scope>
    <source>
        <strain evidence="3">DAOM:BR144</strain>
    </source>
</reference>
<dbReference type="eggNOG" id="ENOG502SZTI">
    <property type="taxonomic scope" value="Eukaryota"/>
</dbReference>
<feature type="region of interest" description="Disordered" evidence="1">
    <location>
        <begin position="92"/>
        <end position="114"/>
    </location>
</feature>
<reference evidence="3" key="1">
    <citation type="journal article" date="2010" name="Genome Biol.">
        <title>Genome sequence of the necrotrophic plant pathogen Pythium ultimum reveals original pathogenicity mechanisms and effector repertoire.</title>
        <authorList>
            <person name="Levesque C.A."/>
            <person name="Brouwer H."/>
            <person name="Cano L."/>
            <person name="Hamilton J.P."/>
            <person name="Holt C."/>
            <person name="Huitema E."/>
            <person name="Raffaele S."/>
            <person name="Robideau G.P."/>
            <person name="Thines M."/>
            <person name="Win J."/>
            <person name="Zerillo M.M."/>
            <person name="Beakes G.W."/>
            <person name="Boore J.L."/>
            <person name="Busam D."/>
            <person name="Dumas B."/>
            <person name="Ferriera S."/>
            <person name="Fuerstenberg S.I."/>
            <person name="Gachon C.M."/>
            <person name="Gaulin E."/>
            <person name="Govers F."/>
            <person name="Grenville-Briggs L."/>
            <person name="Horner N."/>
            <person name="Hostetler J."/>
            <person name="Jiang R.H."/>
            <person name="Johnson J."/>
            <person name="Krajaejun T."/>
            <person name="Lin H."/>
            <person name="Meijer H.J."/>
            <person name="Moore B."/>
            <person name="Morris P."/>
            <person name="Phuntmart V."/>
            <person name="Puiu D."/>
            <person name="Shetty J."/>
            <person name="Stajich J.E."/>
            <person name="Tripathy S."/>
            <person name="Wawra S."/>
            <person name="van West P."/>
            <person name="Whitty B.R."/>
            <person name="Coutinho P.M."/>
            <person name="Henrissat B."/>
            <person name="Martin F."/>
            <person name="Thomas P.D."/>
            <person name="Tyler B.M."/>
            <person name="De Vries R.P."/>
            <person name="Kamoun S."/>
            <person name="Yandell M."/>
            <person name="Tisserat N."/>
            <person name="Buell C.R."/>
        </authorList>
    </citation>
    <scope>NUCLEOTIDE SEQUENCE</scope>
    <source>
        <strain evidence="3">DAOM:BR144</strain>
    </source>
</reference>
<proteinExistence type="predicted"/>
<dbReference type="VEuPathDB" id="FungiDB:PYU1_G006790"/>
<dbReference type="InParanoid" id="K3WPB2"/>
<evidence type="ECO:0000313" key="3">
    <source>
        <dbReference type="Proteomes" id="UP000019132"/>
    </source>
</evidence>
<dbReference type="Proteomes" id="UP000019132">
    <property type="component" value="Unassembled WGS sequence"/>
</dbReference>
<protein>
    <submittedName>
        <fullName evidence="2">Uncharacterized protein</fullName>
    </submittedName>
</protein>
<dbReference type="AlphaFoldDB" id="K3WPB2"/>
<name>K3WPB2_GLOUD</name>